<feature type="compositionally biased region" description="Acidic residues" evidence="2">
    <location>
        <begin position="348"/>
        <end position="358"/>
    </location>
</feature>
<gene>
    <name evidence="4" type="ORF">B0J13DRAFT_613078</name>
</gene>
<protein>
    <recommendedName>
        <fullName evidence="3">Zn(2)-C6 fungal-type domain-containing protein</fullName>
    </recommendedName>
</protein>
<evidence type="ECO:0000256" key="2">
    <source>
        <dbReference type="SAM" id="MobiDB-lite"/>
    </source>
</evidence>
<dbReference type="SMART" id="SM00066">
    <property type="entry name" value="GAL4"/>
    <property type="match status" value="1"/>
</dbReference>
<dbReference type="AlphaFoldDB" id="A0A9P9IFE3"/>
<dbReference type="PROSITE" id="PS50048">
    <property type="entry name" value="ZN2_CY6_FUNGAL_2"/>
    <property type="match status" value="1"/>
</dbReference>
<evidence type="ECO:0000256" key="1">
    <source>
        <dbReference type="ARBA" id="ARBA00023242"/>
    </source>
</evidence>
<comment type="caution">
    <text evidence="4">The sequence shown here is derived from an EMBL/GenBank/DDBJ whole genome shotgun (WGS) entry which is preliminary data.</text>
</comment>
<reference evidence="4" key="1">
    <citation type="journal article" date="2021" name="Nat. Commun.">
        <title>Genetic determinants of endophytism in the Arabidopsis root mycobiome.</title>
        <authorList>
            <person name="Mesny F."/>
            <person name="Miyauchi S."/>
            <person name="Thiergart T."/>
            <person name="Pickel B."/>
            <person name="Atanasova L."/>
            <person name="Karlsson M."/>
            <person name="Huettel B."/>
            <person name="Barry K.W."/>
            <person name="Haridas S."/>
            <person name="Chen C."/>
            <person name="Bauer D."/>
            <person name="Andreopoulos W."/>
            <person name="Pangilinan J."/>
            <person name="LaButti K."/>
            <person name="Riley R."/>
            <person name="Lipzen A."/>
            <person name="Clum A."/>
            <person name="Drula E."/>
            <person name="Henrissat B."/>
            <person name="Kohler A."/>
            <person name="Grigoriev I.V."/>
            <person name="Martin F.M."/>
            <person name="Hacquard S."/>
        </authorList>
    </citation>
    <scope>NUCLEOTIDE SEQUENCE</scope>
    <source>
        <strain evidence="4">MPI-CAGE-AT-0021</strain>
    </source>
</reference>
<feature type="compositionally biased region" description="Basic residues" evidence="2">
    <location>
        <begin position="55"/>
        <end position="67"/>
    </location>
</feature>
<dbReference type="CDD" id="cd00067">
    <property type="entry name" value="GAL4"/>
    <property type="match status" value="1"/>
</dbReference>
<accession>A0A9P9IFE3</accession>
<dbReference type="Pfam" id="PF00172">
    <property type="entry name" value="Zn_clus"/>
    <property type="match status" value="1"/>
</dbReference>
<evidence type="ECO:0000313" key="4">
    <source>
        <dbReference type="EMBL" id="KAH7118681.1"/>
    </source>
</evidence>
<sequence>MSTAALAPEKPLRLACNRCHAQKLRCPRSSEPDRNGPDEPCSRCLKAGAQCVVSKRGKVGRPAKRKPNSPSSVEEAPNHHHHRCHRQGSENASSDGSLIHVFGLASDPLRQQGQLTSPDTEGHQRLCDAENLLSSTGSPSMTPTPQLSLNGTSTASDDNNEVDPAAVWPSQHPWPNGAFNAEPNYFSASESTLYEPFLQDINLDLDLPTFNFAPESTEMFDLAGSMPGLHDKDEDSIFHLFHGEPQIKTDEANKSPNIPHGSTADLSRTDSVLKLSDLSAKIIRSSEKYRSNGPVITPAGAGASLGQEIVKDIVDFSGELIDIARQGLPRFISLPRSSIKISASSDVDMSEANEDDGPTDSTTESVDSFMTTGFLLRAPCIPESAVIFLLLGCYTQLLHSFELAIDCLYTEHRSSTHSSDANPGTVDSLLKASLLIHTVTYLLGRVHRSFSVGEVENKDGEGAHSVDIDRWKISLLGDKNIDEGLLGRAFIEIQGREQGLMRKAKHLRQMINTFQI</sequence>
<proteinExistence type="predicted"/>
<keyword evidence="5" id="KW-1185">Reference proteome</keyword>
<dbReference type="PANTHER" id="PTHR31668">
    <property type="entry name" value="GLUCOSE TRANSPORT TRANSCRIPTION REGULATOR RGT1-RELATED-RELATED"/>
    <property type="match status" value="1"/>
</dbReference>
<dbReference type="SUPFAM" id="SSF57701">
    <property type="entry name" value="Zn2/Cys6 DNA-binding domain"/>
    <property type="match status" value="1"/>
</dbReference>
<dbReference type="GO" id="GO:0008270">
    <property type="term" value="F:zinc ion binding"/>
    <property type="evidence" value="ECO:0007669"/>
    <property type="project" value="InterPro"/>
</dbReference>
<dbReference type="EMBL" id="JAGMUU010000031">
    <property type="protein sequence ID" value="KAH7118681.1"/>
    <property type="molecule type" value="Genomic_DNA"/>
</dbReference>
<dbReference type="InterPro" id="IPR050797">
    <property type="entry name" value="Carb_Metab_Trans_Reg"/>
</dbReference>
<feature type="region of interest" description="Disordered" evidence="2">
    <location>
        <begin position="345"/>
        <end position="365"/>
    </location>
</feature>
<feature type="domain" description="Zn(2)-C6 fungal-type" evidence="3">
    <location>
        <begin position="15"/>
        <end position="53"/>
    </location>
</feature>
<dbReference type="Gene3D" id="4.10.240.10">
    <property type="entry name" value="Zn(2)-C6 fungal-type DNA-binding domain"/>
    <property type="match status" value="1"/>
</dbReference>
<dbReference type="InterPro" id="IPR001138">
    <property type="entry name" value="Zn2Cys6_DnaBD"/>
</dbReference>
<dbReference type="InterPro" id="IPR036864">
    <property type="entry name" value="Zn2-C6_fun-type_DNA-bd_sf"/>
</dbReference>
<evidence type="ECO:0000313" key="5">
    <source>
        <dbReference type="Proteomes" id="UP000717696"/>
    </source>
</evidence>
<dbReference type="GO" id="GO:0000981">
    <property type="term" value="F:DNA-binding transcription factor activity, RNA polymerase II-specific"/>
    <property type="evidence" value="ECO:0007669"/>
    <property type="project" value="InterPro"/>
</dbReference>
<dbReference type="Proteomes" id="UP000717696">
    <property type="component" value="Unassembled WGS sequence"/>
</dbReference>
<feature type="region of interest" description="Disordered" evidence="2">
    <location>
        <begin position="55"/>
        <end position="95"/>
    </location>
</feature>
<evidence type="ECO:0000259" key="3">
    <source>
        <dbReference type="PROSITE" id="PS50048"/>
    </source>
</evidence>
<name>A0A9P9IFE3_9HYPO</name>
<dbReference type="OrthoDB" id="2574141at2759"/>
<organism evidence="4 5">
    <name type="scientific">Dactylonectria estremocensis</name>
    <dbReference type="NCBI Taxonomy" id="1079267"/>
    <lineage>
        <taxon>Eukaryota</taxon>
        <taxon>Fungi</taxon>
        <taxon>Dikarya</taxon>
        <taxon>Ascomycota</taxon>
        <taxon>Pezizomycotina</taxon>
        <taxon>Sordariomycetes</taxon>
        <taxon>Hypocreomycetidae</taxon>
        <taxon>Hypocreales</taxon>
        <taxon>Nectriaceae</taxon>
        <taxon>Dactylonectria</taxon>
    </lineage>
</organism>
<keyword evidence="1" id="KW-0539">Nucleus</keyword>